<sequence length="1670" mass="187048">MELVGKAVKKDFEGFGIFTGFVHSYDPGSGFYKIVYEDGDSEEMEYDELAVILGGTVENCNQDVVREKRRGRKPKKRRRIGENLKTFECSDNFVDIRIEYSDFGGTWTNMDSFDFSSSGNVSVGALDDTLIDELSIESSDVNLENDSHAVVEEITVEDPSSDLNLQGNVSVRVVEQTENNCNDFQVELEKSSSVPIVAECQTEGTSIAGHLGKNDFIGIFEDNRMKDTTFSENFREHSGDGVSECNEEMHCKAGDTDVIQKKNTPFGISEKVESSNDFGELIQANTPRMQGKVVDEEIQEEISLSEMNMKDSATILRPMGSPRTENGSLSLYMEAEGWNKRRPSEKQEPTPQASLRRSTRQATAKIADSLNTTSAPDGSHTTIPKPHKTVFGLDERVSEERNVSSKLALPASSKDLNIDELPVLDIFSVYSCLRSFSTLLFLSPFSLKAFVAALKCSVANSLMDSIHLSILQVLKLHLEFLSGEGSESASDCLRNLNWTFLDSITWPVYLVEYLMVCTSGFKMHVESSCLKFLNGDYYKQSARVKLEILRCLCDDVIGTETIRSELDRRNSTTQVDTMDIDGVGDSHFRRKESVDDFGSFGLTEEVAEEADPNSDECCLCKMDGSLICCDGCPAAYHLRCIGMAKVLLPEGEWYCFECEMKKHDGWMTTLNPVRGADLLGIDPYGRAYFGSFGCLLISDACGTETSYQYYSQTDVLSVIQVLISDASYSGTVAAISTYWDVYRESTEVKDQCDTRTSFDTHLDTNVKSVVSFHESKPLDASGPSEDNGHQGGILAPSQSVEVSFPSTRFEGSSKNGGSSPENKNREKALVTKEQNPPITSEQVFAQENPLRSQHDEPSQLAVKLKKEGLSPKLSEPGSYTNYYSFGQMAFSVAEELTRKATDSVKDPSKKSDEEIISQQLKIISKKSSTFCWFNGHKLHEDAQRENCGWCFSCRTSADQNCLFNTNDNKVAEVSNTGVVGCQTKRNKKAHLSAVISHILSIEDRLNGLLCGPWENPNYSKVWRRSIVKSSNIASVKSLLLVLESNLRRVALSAEWLKQVDSAVTVGSASHMLMSSLNVSTKNWGTRKRGRKNMHQDEESIFISQVAGKSGIHWWRGGRLSRQLFSWKMLPRSLALQAARQGGCRKIPGIFYPDGSDFARRCKSVAWRASVEMSTSVAQLAYQVRDLDSNIRWSDLANTDLFPKVSKESRKMTRPLKNITIRKTCVEGTQLKYLLDFGKRKIVPEIVTRYGSLLDESSTRTKYWLPESYVPLNLLKAFEERKLARKSNKKKKTDKMGFGPLSEIVGNQKKVVRSKGLSYLLSKGQNVEIDGSRMELLADGGKRKKSTRLKGISTVGHEYENYQCGHCSKDVSVRDALKCRSCKGFFHKRHIRASKSTITAKYTYTCFKCQKKRHVKTKTRTRRVNQRSEKRIVSIKKPSPKRRVSNRLKAKKVDAGKSASKPQSGKKMKRKHEVFKDSKQWITWRKGKRTQAAHPYWLNGIHWGRKLNVERGLCFREGKVLLPGQMAMKTSVEPICSLCHEGYDSGLLYIACENCKDWFHGDAFGIAAHDVDNIIGFSCHTCRARTGPVCPVSKLVSTESSHSCEKRSKEESSNNVVGQKNDKLKNELPKTQVLQSNHCVEQTNCLDPSTNSCQILESEKIEEKLEEPCIV</sequence>
<dbReference type="InterPro" id="IPR047365">
    <property type="entry name" value="Tudor_AtPTM-like"/>
</dbReference>
<dbReference type="InterPro" id="IPR019786">
    <property type="entry name" value="Zinc_finger_PHD-type_CS"/>
</dbReference>
<dbReference type="PANTHER" id="PTHR46508">
    <property type="entry name" value="PHD FINGER FAMILY PROTEIN"/>
    <property type="match status" value="1"/>
</dbReference>
<proteinExistence type="predicted"/>
<dbReference type="Pfam" id="PF24294">
    <property type="entry name" value="Chromo_PTM"/>
    <property type="match status" value="1"/>
</dbReference>
<accession>A0AAV7E4V7</accession>
<dbReference type="CDD" id="cd15489">
    <property type="entry name" value="PHD_SF"/>
    <property type="match status" value="1"/>
</dbReference>
<dbReference type="InterPro" id="IPR018501">
    <property type="entry name" value="DDT_dom"/>
</dbReference>
<dbReference type="PROSITE" id="PS50827">
    <property type="entry name" value="DDT"/>
    <property type="match status" value="1"/>
</dbReference>
<dbReference type="SUPFAM" id="SSF57903">
    <property type="entry name" value="FYVE/PHD zinc finger"/>
    <property type="match status" value="3"/>
</dbReference>
<evidence type="ECO:0000259" key="8">
    <source>
        <dbReference type="PROSITE" id="PS50016"/>
    </source>
</evidence>
<evidence type="ECO:0000256" key="7">
    <source>
        <dbReference type="SAM" id="MobiDB-lite"/>
    </source>
</evidence>
<feature type="domain" description="PHD-type" evidence="8">
    <location>
        <begin position="614"/>
        <end position="661"/>
    </location>
</feature>
<comment type="caution">
    <text evidence="10">The sequence shown here is derived from an EMBL/GenBank/DDBJ whole genome shotgun (WGS) entry which is preliminary data.</text>
</comment>
<feature type="compositionally biased region" description="Basic residues" evidence="7">
    <location>
        <begin position="1437"/>
        <end position="1449"/>
    </location>
</feature>
<feature type="compositionally biased region" description="Basic and acidic residues" evidence="7">
    <location>
        <begin position="337"/>
        <end position="348"/>
    </location>
</feature>
<dbReference type="GO" id="GO:0005634">
    <property type="term" value="C:nucleus"/>
    <property type="evidence" value="ECO:0007669"/>
    <property type="project" value="UniProtKB-SubCell"/>
</dbReference>
<dbReference type="InterPro" id="IPR013083">
    <property type="entry name" value="Znf_RING/FYVE/PHD"/>
</dbReference>
<dbReference type="InterPro" id="IPR019787">
    <property type="entry name" value="Znf_PHD-finger"/>
</dbReference>
<feature type="region of interest" description="Disordered" evidence="7">
    <location>
        <begin position="1421"/>
        <end position="1471"/>
    </location>
</feature>
<dbReference type="EMBL" id="JAINDJ010000006">
    <property type="protein sequence ID" value="KAG9443638.1"/>
    <property type="molecule type" value="Genomic_DNA"/>
</dbReference>
<dbReference type="CDD" id="cd20401">
    <property type="entry name" value="Tudor_AtPTM-like"/>
    <property type="match status" value="1"/>
</dbReference>
<evidence type="ECO:0000256" key="2">
    <source>
        <dbReference type="ARBA" id="ARBA00022723"/>
    </source>
</evidence>
<feature type="region of interest" description="Disordered" evidence="7">
    <location>
        <begin position="806"/>
        <end position="838"/>
    </location>
</feature>
<keyword evidence="3 6" id="KW-0863">Zinc-finger</keyword>
<organism evidence="10 11">
    <name type="scientific">Aristolochia fimbriata</name>
    <name type="common">White veined hardy Dutchman's pipe vine</name>
    <dbReference type="NCBI Taxonomy" id="158543"/>
    <lineage>
        <taxon>Eukaryota</taxon>
        <taxon>Viridiplantae</taxon>
        <taxon>Streptophyta</taxon>
        <taxon>Embryophyta</taxon>
        <taxon>Tracheophyta</taxon>
        <taxon>Spermatophyta</taxon>
        <taxon>Magnoliopsida</taxon>
        <taxon>Magnoliidae</taxon>
        <taxon>Piperales</taxon>
        <taxon>Aristolochiaceae</taxon>
        <taxon>Aristolochia</taxon>
    </lineage>
</organism>
<dbReference type="Pfam" id="PF15612">
    <property type="entry name" value="WHIM1"/>
    <property type="match status" value="1"/>
</dbReference>
<name>A0AAV7E4V7_ARIFI</name>
<feature type="compositionally biased region" description="Polar residues" evidence="7">
    <location>
        <begin position="349"/>
        <end position="362"/>
    </location>
</feature>
<dbReference type="GO" id="GO:0000785">
    <property type="term" value="C:chromatin"/>
    <property type="evidence" value="ECO:0007669"/>
    <property type="project" value="UniProtKB-ARBA"/>
</dbReference>
<feature type="domain" description="DDT" evidence="9">
    <location>
        <begin position="420"/>
        <end position="480"/>
    </location>
</feature>
<feature type="compositionally biased region" description="Polar residues" evidence="7">
    <location>
        <begin position="806"/>
        <end position="821"/>
    </location>
</feature>
<dbReference type="PROSITE" id="PS01359">
    <property type="entry name" value="ZF_PHD_1"/>
    <property type="match status" value="1"/>
</dbReference>
<evidence type="ECO:0000259" key="9">
    <source>
        <dbReference type="PROSITE" id="PS50827"/>
    </source>
</evidence>
<dbReference type="Pfam" id="PF02791">
    <property type="entry name" value="DDT"/>
    <property type="match status" value="1"/>
</dbReference>
<keyword evidence="11" id="KW-1185">Reference proteome</keyword>
<keyword evidence="4" id="KW-0862">Zinc</keyword>
<dbReference type="Pfam" id="PF00628">
    <property type="entry name" value="PHD"/>
    <property type="match status" value="1"/>
</dbReference>
<evidence type="ECO:0000256" key="3">
    <source>
        <dbReference type="ARBA" id="ARBA00022771"/>
    </source>
</evidence>
<dbReference type="InterPro" id="IPR001965">
    <property type="entry name" value="Znf_PHD"/>
</dbReference>
<dbReference type="PANTHER" id="PTHR46508:SF5">
    <property type="entry name" value="PHD-FINGER AND DNA BINDING DOMAIN-CONTAINING PROTEIN"/>
    <property type="match status" value="1"/>
</dbReference>
<evidence type="ECO:0000256" key="6">
    <source>
        <dbReference type="PROSITE-ProRule" id="PRU00146"/>
    </source>
</evidence>
<keyword evidence="5" id="KW-0539">Nucleus</keyword>
<keyword evidence="2" id="KW-0479">Metal-binding</keyword>
<dbReference type="InterPro" id="IPR028942">
    <property type="entry name" value="WHIM1_dom"/>
</dbReference>
<reference evidence="10 11" key="1">
    <citation type="submission" date="2021-07" db="EMBL/GenBank/DDBJ databases">
        <title>The Aristolochia fimbriata genome: insights into angiosperm evolution, floral development and chemical biosynthesis.</title>
        <authorList>
            <person name="Jiao Y."/>
        </authorList>
    </citation>
    <scope>NUCLEOTIDE SEQUENCE [LARGE SCALE GENOMIC DNA]</scope>
    <source>
        <strain evidence="10">IBCAS-2021</strain>
        <tissue evidence="10">Leaf</tissue>
    </source>
</reference>
<dbReference type="GO" id="GO:0008270">
    <property type="term" value="F:zinc ion binding"/>
    <property type="evidence" value="ECO:0007669"/>
    <property type="project" value="UniProtKB-KW"/>
</dbReference>
<evidence type="ECO:0000256" key="4">
    <source>
        <dbReference type="ARBA" id="ARBA00022833"/>
    </source>
</evidence>
<dbReference type="SMART" id="SM00249">
    <property type="entry name" value="PHD"/>
    <property type="match status" value="3"/>
</dbReference>
<dbReference type="InterPro" id="IPR011011">
    <property type="entry name" value="Znf_FYVE_PHD"/>
</dbReference>
<dbReference type="Pfam" id="PF21743">
    <property type="entry name" value="PTM_DIR17_Tudor"/>
    <property type="match status" value="1"/>
</dbReference>
<evidence type="ECO:0000256" key="5">
    <source>
        <dbReference type="ARBA" id="ARBA00023242"/>
    </source>
</evidence>
<evidence type="ECO:0000313" key="11">
    <source>
        <dbReference type="Proteomes" id="UP000825729"/>
    </source>
</evidence>
<dbReference type="InterPro" id="IPR056618">
    <property type="entry name" value="Chromo_PTM"/>
</dbReference>
<dbReference type="SMART" id="SM00571">
    <property type="entry name" value="DDT"/>
    <property type="match status" value="1"/>
</dbReference>
<dbReference type="Gene3D" id="3.30.40.10">
    <property type="entry name" value="Zinc/RING finger domain, C3HC4 (zinc finger)"/>
    <property type="match status" value="2"/>
</dbReference>
<feature type="region of interest" description="Disordered" evidence="7">
    <location>
        <begin position="774"/>
        <end position="794"/>
    </location>
</feature>
<dbReference type="PROSITE" id="PS50016">
    <property type="entry name" value="ZF_PHD_2"/>
    <property type="match status" value="1"/>
</dbReference>
<comment type="subcellular location">
    <subcellularLocation>
        <location evidence="1">Nucleus</location>
    </subcellularLocation>
</comment>
<feature type="compositionally biased region" description="Polar residues" evidence="7">
    <location>
        <begin position="369"/>
        <end position="382"/>
    </location>
</feature>
<evidence type="ECO:0000256" key="1">
    <source>
        <dbReference type="ARBA" id="ARBA00004123"/>
    </source>
</evidence>
<evidence type="ECO:0000313" key="10">
    <source>
        <dbReference type="EMBL" id="KAG9443638.1"/>
    </source>
</evidence>
<gene>
    <name evidence="10" type="ORF">H6P81_014978</name>
</gene>
<dbReference type="Proteomes" id="UP000825729">
    <property type="component" value="Unassembled WGS sequence"/>
</dbReference>
<protein>
    <submittedName>
        <fullName evidence="10">Uncharacterized protein</fullName>
    </submittedName>
</protein>
<feature type="region of interest" description="Disordered" evidence="7">
    <location>
        <begin position="337"/>
        <end position="389"/>
    </location>
</feature>